<feature type="non-terminal residue" evidence="6">
    <location>
        <position position="322"/>
    </location>
</feature>
<feature type="region of interest" description="Disordered" evidence="3">
    <location>
        <begin position="285"/>
        <end position="305"/>
    </location>
</feature>
<comment type="caution">
    <text evidence="6">The sequence shown here is derived from an EMBL/GenBank/DDBJ whole genome shotgun (WGS) entry which is preliminary data.</text>
</comment>
<feature type="domain" description="AIG1-type G" evidence="4">
    <location>
        <begin position="2"/>
        <end position="161"/>
    </location>
</feature>
<dbReference type="Pfam" id="PF04548">
    <property type="entry name" value="AIG1"/>
    <property type="match status" value="1"/>
</dbReference>
<feature type="compositionally biased region" description="Basic and acidic residues" evidence="3">
    <location>
        <begin position="285"/>
        <end position="295"/>
    </location>
</feature>
<evidence type="ECO:0000256" key="1">
    <source>
        <dbReference type="ARBA" id="ARBA00008535"/>
    </source>
</evidence>
<protein>
    <recommendedName>
        <fullName evidence="4">AIG1-type G domain-containing protein</fullName>
    </recommendedName>
</protein>
<accession>A0A819XIS7</accession>
<evidence type="ECO:0000259" key="4">
    <source>
        <dbReference type="Pfam" id="PF04548"/>
    </source>
</evidence>
<dbReference type="GO" id="GO:0005525">
    <property type="term" value="F:GTP binding"/>
    <property type="evidence" value="ECO:0007669"/>
    <property type="project" value="InterPro"/>
</dbReference>
<dbReference type="Proteomes" id="UP000663836">
    <property type="component" value="Unassembled WGS sequence"/>
</dbReference>
<dbReference type="Proteomes" id="UP000663864">
    <property type="component" value="Unassembled WGS sequence"/>
</dbReference>
<gene>
    <name evidence="6" type="ORF">JBS370_LOCUS33531</name>
    <name evidence="5" type="ORF">ZHD862_LOCUS36910</name>
</gene>
<feature type="non-terminal residue" evidence="6">
    <location>
        <position position="1"/>
    </location>
</feature>
<dbReference type="Gene3D" id="3.40.50.300">
    <property type="entry name" value="P-loop containing nucleotide triphosphate hydrolases"/>
    <property type="match status" value="1"/>
</dbReference>
<feature type="compositionally biased region" description="Basic and acidic residues" evidence="3">
    <location>
        <begin position="269"/>
        <end position="279"/>
    </location>
</feature>
<keyword evidence="2" id="KW-0547">Nucleotide-binding</keyword>
<evidence type="ECO:0000256" key="2">
    <source>
        <dbReference type="ARBA" id="ARBA00022741"/>
    </source>
</evidence>
<evidence type="ECO:0000313" key="5">
    <source>
        <dbReference type="EMBL" id="CAF1488967.1"/>
    </source>
</evidence>
<comment type="similarity">
    <text evidence="1">Belongs to the TRAFAC class TrmE-Era-EngA-EngB-Septin-like GTPase superfamily. AIG1/Toc34/Toc159-like paraseptin GTPase family. IAN subfamily.</text>
</comment>
<proteinExistence type="inferred from homology"/>
<organism evidence="6 7">
    <name type="scientific">Rotaria sordida</name>
    <dbReference type="NCBI Taxonomy" id="392033"/>
    <lineage>
        <taxon>Eukaryota</taxon>
        <taxon>Metazoa</taxon>
        <taxon>Spiralia</taxon>
        <taxon>Gnathifera</taxon>
        <taxon>Rotifera</taxon>
        <taxon>Eurotatoria</taxon>
        <taxon>Bdelloidea</taxon>
        <taxon>Philodinida</taxon>
        <taxon>Philodinidae</taxon>
        <taxon>Rotaria</taxon>
    </lineage>
</organism>
<sequence length="322" mass="37961">MLDRDVFKHKFSPNAVTLKTEYEEVVYNGTSYAIYNIPGLIESDQARIDTNIRETNIAFESHPHAVIVYVFGHQNGRILDEDVVAFNAIKDAYPLEEKSLVIIVNNLPLNREDDYESETTDKLTNLLNFHLPYVVYINNSETATKRKAIRQQLLQAVMSALPKQHLKKQEIELPVAKLKEMKKQIAAFQKEIEENREKHKAEVLKIQQDFEEKEKRHQAQIQQHIAQQQVQNQAHQNQLQQIQAEQRNLLEKYRLEHQRQQEMYQAEQRSQEKKHRDEQNELLRKITDRNAENEKQSAQMNDLRSEVNRQGMQIALARTDMR</sequence>
<evidence type="ECO:0000256" key="3">
    <source>
        <dbReference type="SAM" id="MobiDB-lite"/>
    </source>
</evidence>
<dbReference type="EMBL" id="CAJOBD010009782">
    <property type="protein sequence ID" value="CAF4141788.1"/>
    <property type="molecule type" value="Genomic_DNA"/>
</dbReference>
<name>A0A819XIS7_9BILA</name>
<dbReference type="AlphaFoldDB" id="A0A819XIS7"/>
<feature type="region of interest" description="Disordered" evidence="3">
    <location>
        <begin position="260"/>
        <end position="279"/>
    </location>
</feature>
<dbReference type="EMBL" id="CAJNOT010006405">
    <property type="protein sequence ID" value="CAF1488967.1"/>
    <property type="molecule type" value="Genomic_DNA"/>
</dbReference>
<evidence type="ECO:0000313" key="6">
    <source>
        <dbReference type="EMBL" id="CAF4141788.1"/>
    </source>
</evidence>
<reference evidence="6" key="1">
    <citation type="submission" date="2021-02" db="EMBL/GenBank/DDBJ databases">
        <authorList>
            <person name="Nowell W R."/>
        </authorList>
    </citation>
    <scope>NUCLEOTIDE SEQUENCE</scope>
</reference>
<dbReference type="InterPro" id="IPR006703">
    <property type="entry name" value="G_AIG1"/>
</dbReference>
<evidence type="ECO:0000313" key="7">
    <source>
        <dbReference type="Proteomes" id="UP000663836"/>
    </source>
</evidence>
<dbReference type="InterPro" id="IPR027417">
    <property type="entry name" value="P-loop_NTPase"/>
</dbReference>